<evidence type="ECO:0000259" key="4">
    <source>
        <dbReference type="PROSITE" id="PS51471"/>
    </source>
</evidence>
<protein>
    <recommendedName>
        <fullName evidence="4">Fe2OG dioxygenase domain-containing protein</fullName>
    </recommendedName>
</protein>
<organism evidence="5 6">
    <name type="scientific">Actinophytocola xinjiangensis</name>
    <dbReference type="NCBI Taxonomy" id="485602"/>
    <lineage>
        <taxon>Bacteria</taxon>
        <taxon>Bacillati</taxon>
        <taxon>Actinomycetota</taxon>
        <taxon>Actinomycetes</taxon>
        <taxon>Pseudonocardiales</taxon>
        <taxon>Pseudonocardiaceae</taxon>
    </lineage>
</organism>
<dbReference type="PRINTS" id="PR00682">
    <property type="entry name" value="IPNSYNTHASE"/>
</dbReference>
<keyword evidence="3" id="KW-0479">Metal-binding</keyword>
<proteinExistence type="inferred from homology"/>
<sequence length="337" mass="37432">MTADQYLARGESGETTVVPVIDIGPYLRGEDGAGTVVEQIRHACAEVGFFVLSGHDVTPDLLGRMRAVSAAFFDLPDEEKRRHTSVPGETMGYVPMGRENLAATLDLDRPADLKEIFDIRRPDLPDDPYYGSRMGRRLFRPFEWPARPDGFARTWTEYYRAVESLAARVMEVFALALDLPADYFTDKTDRSVDYLRVINYPAQDTPPAPGQLRAGEHTDYGTLTLVATEDVPGGLQVRTRSGEWADVPHVPDSFVVNIGDMMAQWTNDAWVSTLHRVANPDTGAASARRQSVVFFQNPNYDTVIAPIETCVTPAAPARYEPVPAGEWLLNKVTKQRA</sequence>
<keyword evidence="3" id="KW-0408">Iron</keyword>
<reference evidence="5 6" key="1">
    <citation type="submission" date="2016-12" db="EMBL/GenBank/DDBJ databases">
        <title>The draft genome sequence of Actinophytocola xinjiangensis.</title>
        <authorList>
            <person name="Wang W."/>
            <person name="Yuan L."/>
        </authorList>
    </citation>
    <scope>NUCLEOTIDE SEQUENCE [LARGE SCALE GENOMIC DNA]</scope>
    <source>
        <strain evidence="5 6">CGMCC 4.4663</strain>
    </source>
</reference>
<dbReference type="Proteomes" id="UP000185696">
    <property type="component" value="Unassembled WGS sequence"/>
</dbReference>
<dbReference type="Pfam" id="PF14226">
    <property type="entry name" value="DIOX_N"/>
    <property type="match status" value="1"/>
</dbReference>
<keyword evidence="2" id="KW-0045">Antibiotic biosynthesis</keyword>
<dbReference type="PANTHER" id="PTHR47990">
    <property type="entry name" value="2-OXOGLUTARATE (2OG) AND FE(II)-DEPENDENT OXYGENASE SUPERFAMILY PROTEIN-RELATED"/>
    <property type="match status" value="1"/>
</dbReference>
<comment type="pathway">
    <text evidence="1">Antibiotic biosynthesis.</text>
</comment>
<dbReference type="GO" id="GO:0046872">
    <property type="term" value="F:metal ion binding"/>
    <property type="evidence" value="ECO:0007669"/>
    <property type="project" value="UniProtKB-KW"/>
</dbReference>
<evidence type="ECO:0000256" key="1">
    <source>
        <dbReference type="ARBA" id="ARBA00004792"/>
    </source>
</evidence>
<dbReference type="GO" id="GO:0016491">
    <property type="term" value="F:oxidoreductase activity"/>
    <property type="evidence" value="ECO:0007669"/>
    <property type="project" value="UniProtKB-KW"/>
</dbReference>
<accession>A0A7Z0WI63</accession>
<dbReference type="AlphaFoldDB" id="A0A7Z0WI63"/>
<dbReference type="SUPFAM" id="SSF51197">
    <property type="entry name" value="Clavaminate synthase-like"/>
    <property type="match status" value="1"/>
</dbReference>
<keyword evidence="3" id="KW-0560">Oxidoreductase</keyword>
<dbReference type="InterPro" id="IPR026992">
    <property type="entry name" value="DIOX_N"/>
</dbReference>
<dbReference type="InterPro" id="IPR027443">
    <property type="entry name" value="IPNS-like_sf"/>
</dbReference>
<dbReference type="Pfam" id="PF03171">
    <property type="entry name" value="2OG-FeII_Oxy"/>
    <property type="match status" value="1"/>
</dbReference>
<dbReference type="GO" id="GO:0017000">
    <property type="term" value="P:antibiotic biosynthetic process"/>
    <property type="evidence" value="ECO:0007669"/>
    <property type="project" value="UniProtKB-KW"/>
</dbReference>
<evidence type="ECO:0000256" key="3">
    <source>
        <dbReference type="RuleBase" id="RU003682"/>
    </source>
</evidence>
<evidence type="ECO:0000256" key="2">
    <source>
        <dbReference type="ARBA" id="ARBA00023194"/>
    </source>
</evidence>
<dbReference type="InterPro" id="IPR044861">
    <property type="entry name" value="IPNS-like_FE2OG_OXY"/>
</dbReference>
<dbReference type="PROSITE" id="PS51471">
    <property type="entry name" value="FE2OG_OXY"/>
    <property type="match status" value="1"/>
</dbReference>
<feature type="domain" description="Fe2OG dioxygenase" evidence="4">
    <location>
        <begin position="191"/>
        <end position="298"/>
    </location>
</feature>
<dbReference type="InterPro" id="IPR050231">
    <property type="entry name" value="Iron_ascorbate_oxido_reductase"/>
</dbReference>
<dbReference type="OrthoDB" id="21825at2"/>
<dbReference type="Gene3D" id="2.60.120.330">
    <property type="entry name" value="B-lactam Antibiotic, Isopenicillin N Synthase, Chain"/>
    <property type="match status" value="1"/>
</dbReference>
<gene>
    <name evidence="5" type="ORF">BLA60_27470</name>
</gene>
<comment type="similarity">
    <text evidence="3">Belongs to the iron/ascorbate-dependent oxidoreductase family.</text>
</comment>
<evidence type="ECO:0000313" key="6">
    <source>
        <dbReference type="Proteomes" id="UP000185696"/>
    </source>
</evidence>
<dbReference type="InterPro" id="IPR005123">
    <property type="entry name" value="Oxoglu/Fe-dep_dioxygenase_dom"/>
</dbReference>
<dbReference type="EMBL" id="MSIF01000016">
    <property type="protein sequence ID" value="OLF07317.1"/>
    <property type="molecule type" value="Genomic_DNA"/>
</dbReference>
<evidence type="ECO:0000313" key="5">
    <source>
        <dbReference type="EMBL" id="OLF07317.1"/>
    </source>
</evidence>
<dbReference type="RefSeq" id="WP_075135909.1">
    <property type="nucleotide sequence ID" value="NZ_MSIF01000016.1"/>
</dbReference>
<comment type="caution">
    <text evidence="5">The sequence shown here is derived from an EMBL/GenBank/DDBJ whole genome shotgun (WGS) entry which is preliminary data.</text>
</comment>
<keyword evidence="6" id="KW-1185">Reference proteome</keyword>
<name>A0A7Z0WI63_9PSEU</name>